<accession>A0A644YE47</accession>
<dbReference type="EMBL" id="VSSQ01004769">
    <property type="protein sequence ID" value="MPM26569.1"/>
    <property type="molecule type" value="Genomic_DNA"/>
</dbReference>
<dbReference type="AlphaFoldDB" id="A0A644YE47"/>
<evidence type="ECO:0000313" key="1">
    <source>
        <dbReference type="EMBL" id="MPM26569.1"/>
    </source>
</evidence>
<comment type="caution">
    <text evidence="1">The sequence shown here is derived from an EMBL/GenBank/DDBJ whole genome shotgun (WGS) entry which is preliminary data.</text>
</comment>
<gene>
    <name evidence="1" type="ORF">SDC9_73073</name>
</gene>
<protein>
    <submittedName>
        <fullName evidence="1">Uncharacterized protein</fullName>
    </submittedName>
</protein>
<proteinExistence type="predicted"/>
<organism evidence="1">
    <name type="scientific">bioreactor metagenome</name>
    <dbReference type="NCBI Taxonomy" id="1076179"/>
    <lineage>
        <taxon>unclassified sequences</taxon>
        <taxon>metagenomes</taxon>
        <taxon>ecological metagenomes</taxon>
    </lineage>
</organism>
<sequence>MGGHKMKFKVLIVIILTGTLLTNIAILAIMNKITKQNELIARELETAIYEIMATGGRGNAAYDQTKNIQIIWDSLGLERTTVN</sequence>
<name>A0A644YE47_9ZZZZ</name>
<reference evidence="1" key="1">
    <citation type="submission" date="2019-08" db="EMBL/GenBank/DDBJ databases">
        <authorList>
            <person name="Kucharzyk K."/>
            <person name="Murdoch R.W."/>
            <person name="Higgins S."/>
            <person name="Loffler F."/>
        </authorList>
    </citation>
    <scope>NUCLEOTIDE SEQUENCE</scope>
</reference>